<evidence type="ECO:0000256" key="3">
    <source>
        <dbReference type="ARBA" id="ARBA00023163"/>
    </source>
</evidence>
<keyword evidence="3" id="KW-0804">Transcription</keyword>
<dbReference type="CDD" id="cd06170">
    <property type="entry name" value="LuxR_C_like"/>
    <property type="match status" value="1"/>
</dbReference>
<reference evidence="5 6" key="1">
    <citation type="submission" date="2018-06" db="EMBL/GenBank/DDBJ databases">
        <title>Freshwater and sediment microbial communities from various areas in North America, analyzing microbe dynamics in response to fracking.</title>
        <authorList>
            <person name="Lamendella R."/>
        </authorList>
    </citation>
    <scope>NUCLEOTIDE SEQUENCE [LARGE SCALE GENOMIC DNA]</scope>
    <source>
        <strain evidence="5 6">3b_TX</strain>
    </source>
</reference>
<dbReference type="Proteomes" id="UP000253509">
    <property type="component" value="Unassembled WGS sequence"/>
</dbReference>
<dbReference type="Gene3D" id="1.10.10.10">
    <property type="entry name" value="Winged helix-like DNA-binding domain superfamily/Winged helix DNA-binding domain"/>
    <property type="match status" value="1"/>
</dbReference>
<dbReference type="SUPFAM" id="SSF46894">
    <property type="entry name" value="C-terminal effector domain of the bipartite response regulators"/>
    <property type="match status" value="1"/>
</dbReference>
<dbReference type="SUPFAM" id="SSF48452">
    <property type="entry name" value="TPR-like"/>
    <property type="match status" value="1"/>
</dbReference>
<dbReference type="InterPro" id="IPR011990">
    <property type="entry name" value="TPR-like_helical_dom_sf"/>
</dbReference>
<sequence length="897" mass="98248">MHQTNRDAEFERLCRLLDDGLNVAVAGPRGSGRTTVLGRLDDGTRRLVHVPCSRGESGVRLSGLDIMTAALGTLATTGESAVESAMADPATDAEISERFVTLVRSLPGPTIVVVDDADTMDPASQEVLGHVLRRAGGRLRIVVAVRSVAHEGPFAGVPTVTLEPLDHDASVALAHHLLPDQLAPESAELVARAGRGNPMIIRHLLEHLTPRQRRGDTALPRPLRTGAALHEKLAEEYGTFDAETTDILRILSLAPLTSARPLQVRFPDLWERLDDLEAAGVVERDGACLRFESELLRSAVHQEMTAGERIERHRLMSEQCATADPRLARWHDSFRDPDPERSPGLLADARRYLAEGRADAGIEFCERALLLSPDPGQHARALLDVAAELLTLGEFAFADRCIRLAATSGAPAERIEARTLSILTEFVRTQSLPSGFRGAWSRIEAAQAPAEVAGLQLTLALCHAWKCELTESEELLDEAATLGVDLDVHARDLRTSVGLLLDSSRGRSESALSAFERFVAGEVTDVVAGVILAEALARTEHYHRARAVLDHLDAAHPRPTIWKSWIATLGAEIEMRSGRIGQALAMVDEARMRRRQCPSAREDRSLVLECWQLLTEGRASEAETVEARLVDHAARADNGRLVAALNALQGAYLLSVDLPAEALRHLQRCEELSAGVTNPNALRYEPDLIEALVRVGRRDHAALALQRFRKRLERCPSRWGELAADRCHALLTADERSLEEFGRALRKFGLRDSAFDKARLLQAFARRLEELGHRAQADEQAKTAAILFGEAGSPRTAAAVPRRPAESPVAADEELLAQLTEEEQTIVELVRTGLKNRDIARRVFVSLRTVELRLTSVYRKLGVGSRTELLARLSSRPATVLIPVPSEIARTRRPAAV</sequence>
<comment type="caution">
    <text evidence="5">The sequence shown here is derived from an EMBL/GenBank/DDBJ whole genome shotgun (WGS) entry which is preliminary data.</text>
</comment>
<dbReference type="GO" id="GO:0003677">
    <property type="term" value="F:DNA binding"/>
    <property type="evidence" value="ECO:0007669"/>
    <property type="project" value="UniProtKB-KW"/>
</dbReference>
<accession>A0A366ILY5</accession>
<dbReference type="EMBL" id="QNSB01000002">
    <property type="protein sequence ID" value="RBP73502.1"/>
    <property type="molecule type" value="Genomic_DNA"/>
</dbReference>
<keyword evidence="1" id="KW-0805">Transcription regulation</keyword>
<evidence type="ECO:0000256" key="1">
    <source>
        <dbReference type="ARBA" id="ARBA00023015"/>
    </source>
</evidence>
<dbReference type="InterPro" id="IPR000792">
    <property type="entry name" value="Tscrpt_reg_LuxR_C"/>
</dbReference>
<name>A0A366ILY5_9MICO</name>
<dbReference type="GO" id="GO:0006355">
    <property type="term" value="P:regulation of DNA-templated transcription"/>
    <property type="evidence" value="ECO:0007669"/>
    <property type="project" value="InterPro"/>
</dbReference>
<dbReference type="AlphaFoldDB" id="A0A366ILY5"/>
<evidence type="ECO:0000313" key="5">
    <source>
        <dbReference type="EMBL" id="RBP73502.1"/>
    </source>
</evidence>
<dbReference type="Pfam" id="PF13191">
    <property type="entry name" value="AAA_16"/>
    <property type="match status" value="1"/>
</dbReference>
<dbReference type="PROSITE" id="PS00622">
    <property type="entry name" value="HTH_LUXR_1"/>
    <property type="match status" value="1"/>
</dbReference>
<evidence type="ECO:0000259" key="4">
    <source>
        <dbReference type="PROSITE" id="PS50043"/>
    </source>
</evidence>
<evidence type="ECO:0000256" key="2">
    <source>
        <dbReference type="ARBA" id="ARBA00023125"/>
    </source>
</evidence>
<dbReference type="PANTHER" id="PTHR43214">
    <property type="entry name" value="TWO-COMPONENT RESPONSE REGULATOR"/>
    <property type="match status" value="1"/>
</dbReference>
<dbReference type="SUPFAM" id="SSF52540">
    <property type="entry name" value="P-loop containing nucleoside triphosphate hydrolases"/>
    <property type="match status" value="1"/>
</dbReference>
<dbReference type="PROSITE" id="PS50043">
    <property type="entry name" value="HTH_LUXR_2"/>
    <property type="match status" value="1"/>
</dbReference>
<keyword evidence="6" id="KW-1185">Reference proteome</keyword>
<gene>
    <name evidence="5" type="ORF">DFO65_10230</name>
</gene>
<keyword evidence="2" id="KW-0238">DNA-binding</keyword>
<evidence type="ECO:0000313" key="6">
    <source>
        <dbReference type="Proteomes" id="UP000253509"/>
    </source>
</evidence>
<dbReference type="PRINTS" id="PR00038">
    <property type="entry name" value="HTHLUXR"/>
</dbReference>
<dbReference type="InterPro" id="IPR016032">
    <property type="entry name" value="Sig_transdc_resp-reg_C-effctor"/>
</dbReference>
<protein>
    <submittedName>
        <fullName evidence="5">Regulatory LuxR family protein</fullName>
    </submittedName>
</protein>
<dbReference type="InterPro" id="IPR027417">
    <property type="entry name" value="P-loop_NTPase"/>
</dbReference>
<dbReference type="RefSeq" id="WP_113902905.1">
    <property type="nucleotide sequence ID" value="NZ_QNSB01000002.1"/>
</dbReference>
<dbReference type="InterPro" id="IPR041664">
    <property type="entry name" value="AAA_16"/>
</dbReference>
<dbReference type="Pfam" id="PF00196">
    <property type="entry name" value="GerE"/>
    <property type="match status" value="1"/>
</dbReference>
<dbReference type="PANTHER" id="PTHR43214:SF41">
    <property type="entry name" value="NITRATE_NITRITE RESPONSE REGULATOR PROTEIN NARP"/>
    <property type="match status" value="1"/>
</dbReference>
<dbReference type="InterPro" id="IPR039420">
    <property type="entry name" value="WalR-like"/>
</dbReference>
<dbReference type="SMART" id="SM00421">
    <property type="entry name" value="HTH_LUXR"/>
    <property type="match status" value="1"/>
</dbReference>
<dbReference type="Gene3D" id="1.25.40.10">
    <property type="entry name" value="Tetratricopeptide repeat domain"/>
    <property type="match status" value="1"/>
</dbReference>
<feature type="domain" description="HTH luxR-type" evidence="4">
    <location>
        <begin position="812"/>
        <end position="877"/>
    </location>
</feature>
<organism evidence="5 6">
    <name type="scientific">Brevibacterium celere</name>
    <dbReference type="NCBI Taxonomy" id="225845"/>
    <lineage>
        <taxon>Bacteria</taxon>
        <taxon>Bacillati</taxon>
        <taxon>Actinomycetota</taxon>
        <taxon>Actinomycetes</taxon>
        <taxon>Micrococcales</taxon>
        <taxon>Brevibacteriaceae</taxon>
        <taxon>Brevibacterium</taxon>
    </lineage>
</organism>
<proteinExistence type="predicted"/>
<dbReference type="InterPro" id="IPR036388">
    <property type="entry name" value="WH-like_DNA-bd_sf"/>
</dbReference>